<dbReference type="EMBL" id="CP029788">
    <property type="protein sequence ID" value="AWT43354.1"/>
    <property type="molecule type" value="Genomic_DNA"/>
</dbReference>
<dbReference type="GO" id="GO:0006355">
    <property type="term" value="P:regulation of DNA-templated transcription"/>
    <property type="evidence" value="ECO:0007669"/>
    <property type="project" value="InterPro"/>
</dbReference>
<feature type="domain" description="OmpR/PhoB-type" evidence="7">
    <location>
        <begin position="1"/>
        <end position="101"/>
    </location>
</feature>
<keyword evidence="5" id="KW-0804">Transcription</keyword>
<dbReference type="Proteomes" id="UP000247634">
    <property type="component" value="Chromosome"/>
</dbReference>
<dbReference type="InterPro" id="IPR001867">
    <property type="entry name" value="OmpR/PhoB-type_DNA-bd"/>
</dbReference>
<reference evidence="8 9" key="1">
    <citation type="submission" date="2018-06" db="EMBL/GenBank/DDBJ databases">
        <title>The complete genome sequence of a nosiheptide producer Streptomyces actuosus ATCC 25421: deducing the ability of producing a new class III lantibiotics.</title>
        <authorList>
            <person name="Liu W."/>
            <person name="Sun F."/>
            <person name="Hu Y."/>
        </authorList>
    </citation>
    <scope>NUCLEOTIDE SEQUENCE [LARGE SCALE GENOMIC DNA]</scope>
    <source>
        <strain evidence="8 9">ATCC 25421</strain>
    </source>
</reference>
<dbReference type="CDD" id="cd15831">
    <property type="entry name" value="BTAD"/>
    <property type="match status" value="1"/>
</dbReference>
<evidence type="ECO:0000313" key="8">
    <source>
        <dbReference type="EMBL" id="AWT43354.1"/>
    </source>
</evidence>
<dbReference type="SMART" id="SM01043">
    <property type="entry name" value="BTAD"/>
    <property type="match status" value="1"/>
</dbReference>
<keyword evidence="9" id="KW-1185">Reference proteome</keyword>
<dbReference type="PANTHER" id="PTHR35807">
    <property type="entry name" value="TRANSCRIPTIONAL REGULATOR REDD-RELATED"/>
    <property type="match status" value="1"/>
</dbReference>
<evidence type="ECO:0000256" key="5">
    <source>
        <dbReference type="ARBA" id="ARBA00023163"/>
    </source>
</evidence>
<dbReference type="OrthoDB" id="4336084at2"/>
<dbReference type="InterPro" id="IPR051677">
    <property type="entry name" value="AfsR-DnrI-RedD_regulator"/>
</dbReference>
<evidence type="ECO:0000256" key="6">
    <source>
        <dbReference type="PROSITE-ProRule" id="PRU01091"/>
    </source>
</evidence>
<dbReference type="InterPro" id="IPR005158">
    <property type="entry name" value="BTAD"/>
</dbReference>
<dbReference type="Pfam" id="PF03704">
    <property type="entry name" value="BTAD"/>
    <property type="match status" value="1"/>
</dbReference>
<evidence type="ECO:0000256" key="4">
    <source>
        <dbReference type="ARBA" id="ARBA00023125"/>
    </source>
</evidence>
<evidence type="ECO:0000256" key="3">
    <source>
        <dbReference type="ARBA" id="ARBA00023015"/>
    </source>
</evidence>
<dbReference type="GO" id="GO:0000160">
    <property type="term" value="P:phosphorelay signal transduction system"/>
    <property type="evidence" value="ECO:0007669"/>
    <property type="project" value="UniProtKB-KW"/>
</dbReference>
<dbReference type="InterPro" id="IPR011990">
    <property type="entry name" value="TPR-like_helical_dom_sf"/>
</dbReference>
<dbReference type="InterPro" id="IPR016032">
    <property type="entry name" value="Sig_transdc_resp-reg_C-effctor"/>
</dbReference>
<dbReference type="KEGG" id="sact:DMT42_14195"/>
<dbReference type="GO" id="GO:0003677">
    <property type="term" value="F:DNA binding"/>
    <property type="evidence" value="ECO:0007669"/>
    <property type="project" value="UniProtKB-UniRule"/>
</dbReference>
<dbReference type="SMART" id="SM00862">
    <property type="entry name" value="Trans_reg_C"/>
    <property type="match status" value="1"/>
</dbReference>
<dbReference type="SUPFAM" id="SSF46894">
    <property type="entry name" value="C-terminal effector domain of the bipartite response regulators"/>
    <property type="match status" value="1"/>
</dbReference>
<dbReference type="PANTHER" id="PTHR35807:SF1">
    <property type="entry name" value="TRANSCRIPTIONAL REGULATOR REDD"/>
    <property type="match status" value="1"/>
</dbReference>
<dbReference type="RefSeq" id="WP_110628272.1">
    <property type="nucleotide sequence ID" value="NZ_CP029788.1"/>
</dbReference>
<sequence>MQIGVLGPLVVQVAGTSVVPTAAKPRQMLALLAVNAGREVGMATLVEELWDDRPPTGPAQVVQTYVKQLRRALAGAVDVPCGAPGPRELLRRGHTGYTLDVPAPAIETEDFARLAESGLRQAGLRAAGHGDDPEAAARLLRRALGVWRGPVFADVRTGPVLRAEALRLDEARQEVLEARMTADLRLGRHAEILGELASLAERFPFQENLHALLMVALYRNGRSWQALEAFRRLRATCARELGIEPSARLQRLHQAILSSDPRLDTHLADVDTGLVVL</sequence>
<evidence type="ECO:0000259" key="7">
    <source>
        <dbReference type="PROSITE" id="PS51755"/>
    </source>
</evidence>
<dbReference type="PROSITE" id="PS51755">
    <property type="entry name" value="OMPR_PHOB"/>
    <property type="match status" value="1"/>
</dbReference>
<comment type="similarity">
    <text evidence="1">Belongs to the AfsR/DnrI/RedD regulatory family.</text>
</comment>
<proteinExistence type="inferred from homology"/>
<name>A0A2U9P253_STRAS</name>
<organism evidence="8 9">
    <name type="scientific">Streptomyces actuosus</name>
    <dbReference type="NCBI Taxonomy" id="1885"/>
    <lineage>
        <taxon>Bacteria</taxon>
        <taxon>Bacillati</taxon>
        <taxon>Actinomycetota</taxon>
        <taxon>Actinomycetes</taxon>
        <taxon>Kitasatosporales</taxon>
        <taxon>Streptomycetaceae</taxon>
        <taxon>Streptomyces</taxon>
    </lineage>
</organism>
<dbReference type="AlphaFoldDB" id="A0A2U9P253"/>
<accession>A0A2U9P253</accession>
<keyword evidence="2" id="KW-0902">Two-component regulatory system</keyword>
<dbReference type="Gene3D" id="1.10.10.10">
    <property type="entry name" value="Winged helix-like DNA-binding domain superfamily/Winged helix DNA-binding domain"/>
    <property type="match status" value="1"/>
</dbReference>
<protein>
    <recommendedName>
        <fullName evidence="7">OmpR/PhoB-type domain-containing protein</fullName>
    </recommendedName>
</protein>
<gene>
    <name evidence="8" type="ORF">DMT42_14195</name>
</gene>
<evidence type="ECO:0000313" key="9">
    <source>
        <dbReference type="Proteomes" id="UP000247634"/>
    </source>
</evidence>
<dbReference type="SUPFAM" id="SSF48452">
    <property type="entry name" value="TPR-like"/>
    <property type="match status" value="1"/>
</dbReference>
<feature type="DNA-binding region" description="OmpR/PhoB-type" evidence="6">
    <location>
        <begin position="1"/>
        <end position="101"/>
    </location>
</feature>
<keyword evidence="3" id="KW-0805">Transcription regulation</keyword>
<keyword evidence="4 6" id="KW-0238">DNA-binding</keyword>
<evidence type="ECO:0000256" key="2">
    <source>
        <dbReference type="ARBA" id="ARBA00023012"/>
    </source>
</evidence>
<dbReference type="InterPro" id="IPR036388">
    <property type="entry name" value="WH-like_DNA-bd_sf"/>
</dbReference>
<dbReference type="Gene3D" id="1.25.40.10">
    <property type="entry name" value="Tetratricopeptide repeat domain"/>
    <property type="match status" value="1"/>
</dbReference>
<evidence type="ECO:0000256" key="1">
    <source>
        <dbReference type="ARBA" id="ARBA00005820"/>
    </source>
</evidence>
<dbReference type="Pfam" id="PF00486">
    <property type="entry name" value="Trans_reg_C"/>
    <property type="match status" value="1"/>
</dbReference>